<evidence type="ECO:0000313" key="1">
    <source>
        <dbReference type="EMBL" id="MDC7148688.1"/>
    </source>
</evidence>
<comment type="caution">
    <text evidence="1">The sequence shown here is derived from an EMBL/GenBank/DDBJ whole genome shotgun (WGS) entry which is preliminary data.</text>
</comment>
<dbReference type="Proteomes" id="UP001213646">
    <property type="component" value="Unassembled WGS sequence"/>
</dbReference>
<dbReference type="GeneID" id="93409366"/>
<name>A0AAW6I1U4_9BACT</name>
<evidence type="ECO:0008006" key="3">
    <source>
        <dbReference type="Google" id="ProtNLM"/>
    </source>
</evidence>
<reference evidence="1" key="1">
    <citation type="submission" date="2023-01" db="EMBL/GenBank/DDBJ databases">
        <title>Exploring GABA producing Bacteroides strains toward improving mental health.</title>
        <authorList>
            <person name="Yousuf B."/>
            <person name="Bouhlel N.E."/>
            <person name="Mottawea W."/>
            <person name="Hammami R."/>
        </authorList>
    </citation>
    <scope>NUCLEOTIDE SEQUENCE</scope>
    <source>
        <strain evidence="1">UO.H1047</strain>
    </source>
</reference>
<dbReference type="EMBL" id="JAQPYX010000035">
    <property type="protein sequence ID" value="MDC7148688.1"/>
    <property type="molecule type" value="Genomic_DNA"/>
</dbReference>
<gene>
    <name evidence="1" type="ORF">PQG89_04495</name>
</gene>
<dbReference type="RefSeq" id="WP_021862341.1">
    <property type="nucleotide sequence ID" value="NZ_CAJLBM010000026.1"/>
</dbReference>
<organism evidence="1 2">
    <name type="scientific">Parabacteroides johnsonii</name>
    <dbReference type="NCBI Taxonomy" id="387661"/>
    <lineage>
        <taxon>Bacteria</taxon>
        <taxon>Pseudomonadati</taxon>
        <taxon>Bacteroidota</taxon>
        <taxon>Bacteroidia</taxon>
        <taxon>Bacteroidales</taxon>
        <taxon>Tannerellaceae</taxon>
        <taxon>Parabacteroides</taxon>
    </lineage>
</organism>
<accession>A0AAW6I1U4</accession>
<proteinExistence type="predicted"/>
<sequence length="43" mass="4603">MKYDSAFVPRLPDGSSIGMKLLFPASETKVSPDETKVSSKGNS</sequence>
<dbReference type="AlphaFoldDB" id="A0AAW6I1U4"/>
<evidence type="ECO:0000313" key="2">
    <source>
        <dbReference type="Proteomes" id="UP001213646"/>
    </source>
</evidence>
<protein>
    <recommendedName>
        <fullName evidence="3">DNA-binding protein</fullName>
    </recommendedName>
</protein>